<dbReference type="NCBIfam" id="TIGR02585">
    <property type="entry name" value="cas_Cst2_DevR"/>
    <property type="match status" value="1"/>
</dbReference>
<dbReference type="EMBL" id="CP018047">
    <property type="protein sequence ID" value="AQU67410.1"/>
    <property type="molecule type" value="Genomic_DNA"/>
</dbReference>
<evidence type="ECO:0000256" key="3">
    <source>
        <dbReference type="SAM" id="MobiDB-lite"/>
    </source>
</evidence>
<dbReference type="RefSeq" id="WP_078075974.1">
    <property type="nucleotide sequence ID" value="NZ_CP018047.1"/>
</dbReference>
<dbReference type="OrthoDB" id="9781560at2"/>
<dbReference type="KEGG" id="snw:BBN63_15325"/>
<gene>
    <name evidence="4" type="ORF">BBN63_15325</name>
</gene>
<protein>
    <submittedName>
        <fullName evidence="4">Type I-B CRISPR-associated protein Cas7/Cst2/DevR</fullName>
    </submittedName>
</protein>
<dbReference type="GO" id="GO:0051607">
    <property type="term" value="P:defense response to virus"/>
    <property type="evidence" value="ECO:0007669"/>
    <property type="project" value="UniProtKB-KW"/>
</dbReference>
<dbReference type="Proteomes" id="UP000189677">
    <property type="component" value="Chromosome"/>
</dbReference>
<dbReference type="InterPro" id="IPR010154">
    <property type="entry name" value="CRISPR-assoc_Cas7/Cst2/DevR"/>
</dbReference>
<organism evidence="4 5">
    <name type="scientific">Streptomyces niveus</name>
    <name type="common">Streptomyces spheroides</name>
    <dbReference type="NCBI Taxonomy" id="193462"/>
    <lineage>
        <taxon>Bacteria</taxon>
        <taxon>Bacillati</taxon>
        <taxon>Actinomycetota</taxon>
        <taxon>Actinomycetes</taxon>
        <taxon>Kitasatosporales</taxon>
        <taxon>Streptomycetaceae</taxon>
        <taxon>Streptomyces</taxon>
    </lineage>
</organism>
<comment type="function">
    <text evidence="2">CRISPR (clustered regularly interspaced short palindromic repeat) is an adaptive immune system that provides protection against mobile genetic elements (viruses, transposable elements and conjugative plasmids). CRISPR clusters contain spacers, sequences complementary to antecedent mobile elements, and target invading nucleic acids. CRISPR clusters are transcribed and processed into CRISPR RNA (crRNA).</text>
</comment>
<proteinExistence type="predicted"/>
<sequence>MSVYLTGQAVLDIQAGAPNNGRGTADQGNVTPVKQHRTGGKTYPYGSAQWWRRMLRDSFPDTETASPVIVNGKDSKQQSYTSGRPDRHTDDDLFGYMAATKTAQHMRNSVLSTGTFVSIAPERPTRDFGTMSRDLPTGSNPILHEHEFYTAALQGDLRLDMLRVGFFEQEGKVRKAALSDEAVKEALQAGCVEATRRGISGVLLPIEERRRRVGVLLRTMAAMHGGANQAAHYGDRAPALILLAPIRGGNQPFTRILAPVDGEIRFFADTLREEIEAWSDLIDGKVHLGWAPGFLGDQRESARADLADLITADRLVIGHPRVVLADLAQSMESGEHDTWLQD</sequence>
<evidence type="ECO:0000313" key="4">
    <source>
        <dbReference type="EMBL" id="AQU67410.1"/>
    </source>
</evidence>
<feature type="region of interest" description="Disordered" evidence="3">
    <location>
        <begin position="62"/>
        <end position="91"/>
    </location>
</feature>
<keyword evidence="5" id="KW-1185">Reference proteome</keyword>
<keyword evidence="1" id="KW-0051">Antiviral defense</keyword>
<evidence type="ECO:0000256" key="2">
    <source>
        <dbReference type="ARBA" id="ARBA00025626"/>
    </source>
</evidence>
<reference evidence="4 5" key="1">
    <citation type="submission" date="2016-11" db="EMBL/GenBank/DDBJ databases">
        <title>Complete genome sequence of Streptomyces niveus SCSIO 3406.</title>
        <authorList>
            <person name="Zhu Q."/>
            <person name="Cheng W."/>
            <person name="Song Y."/>
            <person name="Li Q."/>
            <person name="Ju J."/>
        </authorList>
    </citation>
    <scope>NUCLEOTIDE SEQUENCE [LARGE SCALE GENOMIC DNA]</scope>
    <source>
        <strain evidence="4 5">SCSIO 3406</strain>
    </source>
</reference>
<feature type="region of interest" description="Disordered" evidence="3">
    <location>
        <begin position="15"/>
        <end position="44"/>
    </location>
</feature>
<dbReference type="InterPro" id="IPR013414">
    <property type="entry name" value="Cas7/Cst2/DevR_sub_I-B/Tneap"/>
</dbReference>
<dbReference type="NCBIfam" id="TIGR01875">
    <property type="entry name" value="cas_MJ0381"/>
    <property type="match status" value="1"/>
</dbReference>
<evidence type="ECO:0000313" key="5">
    <source>
        <dbReference type="Proteomes" id="UP000189677"/>
    </source>
</evidence>
<evidence type="ECO:0000256" key="1">
    <source>
        <dbReference type="ARBA" id="ARBA00023118"/>
    </source>
</evidence>
<dbReference type="AlphaFoldDB" id="A0A1U9QT76"/>
<accession>A0A1U9QT76</accession>
<name>A0A1U9QT76_STRNV</name>